<dbReference type="PANTHER" id="PTHR36424">
    <property type="entry name" value="PHEROMONE-REGULATED MEMBRANE PROTEIN 6"/>
    <property type="match status" value="1"/>
</dbReference>
<dbReference type="InterPro" id="IPR031606">
    <property type="entry name" value="Kch1/2"/>
</dbReference>
<dbReference type="AlphaFoldDB" id="A0A4P9XV12"/>
<evidence type="ECO:0000313" key="3">
    <source>
        <dbReference type="Proteomes" id="UP000271241"/>
    </source>
</evidence>
<dbReference type="PANTHER" id="PTHR36424:SF1">
    <property type="entry name" value="LOW AFFINITY K(+) TRANSPORTER 1-RELATED"/>
    <property type="match status" value="1"/>
</dbReference>
<feature type="transmembrane region" description="Helical" evidence="1">
    <location>
        <begin position="221"/>
        <end position="241"/>
    </location>
</feature>
<sequence length="260" mass="30256">MCCSTAKWKREVVQDHKFDFVDVEVFRDGSPILRIKYGVLFILVIKAILIYSLDVGTAYQLITNTNLFGTNKDTGKKNIGIVIDANVRKWLYVVSIVASFSLLLWEWRKGRRIIRSRDIAYSYTNVVAYRFYSIRSYSHFCFFAQIGVTEHLWNRIAFFVYFTLKGWKRMIFADGPRQFLNALTLWDLMFPNGQFDWRPLLPNGAADFAKRAAFFTTTLSFCLWALSAILTAIACILYVPLLCNIRGNLKEYVCHKIDKR</sequence>
<dbReference type="OrthoDB" id="2128042at2759"/>
<dbReference type="GO" id="GO:0005886">
    <property type="term" value="C:plasma membrane"/>
    <property type="evidence" value="ECO:0007669"/>
    <property type="project" value="InterPro"/>
</dbReference>
<keyword evidence="3" id="KW-1185">Reference proteome</keyword>
<accession>A0A4P9XV12</accession>
<dbReference type="GO" id="GO:0015079">
    <property type="term" value="F:potassium ion transmembrane transporter activity"/>
    <property type="evidence" value="ECO:0007669"/>
    <property type="project" value="InterPro"/>
</dbReference>
<proteinExistence type="predicted"/>
<dbReference type="Pfam" id="PF16944">
    <property type="entry name" value="KCH"/>
    <property type="match status" value="1"/>
</dbReference>
<dbReference type="Proteomes" id="UP000271241">
    <property type="component" value="Unassembled WGS sequence"/>
</dbReference>
<dbReference type="EMBL" id="KZ992470">
    <property type="protein sequence ID" value="RKP10097.1"/>
    <property type="molecule type" value="Genomic_DNA"/>
</dbReference>
<dbReference type="STRING" id="78915.A0A4P9XV12"/>
<feature type="transmembrane region" description="Helical" evidence="1">
    <location>
        <begin position="37"/>
        <end position="62"/>
    </location>
</feature>
<evidence type="ECO:0000256" key="1">
    <source>
        <dbReference type="SAM" id="Phobius"/>
    </source>
</evidence>
<evidence type="ECO:0000313" key="2">
    <source>
        <dbReference type="EMBL" id="RKP10097.1"/>
    </source>
</evidence>
<keyword evidence="1" id="KW-1133">Transmembrane helix</keyword>
<keyword evidence="1" id="KW-0812">Transmembrane</keyword>
<reference evidence="3" key="1">
    <citation type="journal article" date="2018" name="Nat. Microbiol.">
        <title>Leveraging single-cell genomics to expand the fungal tree of life.</title>
        <authorList>
            <person name="Ahrendt S.R."/>
            <person name="Quandt C.A."/>
            <person name="Ciobanu D."/>
            <person name="Clum A."/>
            <person name="Salamov A."/>
            <person name="Andreopoulos B."/>
            <person name="Cheng J.F."/>
            <person name="Woyke T."/>
            <person name="Pelin A."/>
            <person name="Henrissat B."/>
            <person name="Reynolds N.K."/>
            <person name="Benny G.L."/>
            <person name="Smith M.E."/>
            <person name="James T.Y."/>
            <person name="Grigoriev I.V."/>
        </authorList>
    </citation>
    <scope>NUCLEOTIDE SEQUENCE [LARGE SCALE GENOMIC DNA]</scope>
    <source>
        <strain evidence="3">RSA 1356</strain>
    </source>
</reference>
<keyword evidence="1" id="KW-0472">Membrane</keyword>
<organism evidence="2 3">
    <name type="scientific">Thamnocephalis sphaerospora</name>
    <dbReference type="NCBI Taxonomy" id="78915"/>
    <lineage>
        <taxon>Eukaryota</taxon>
        <taxon>Fungi</taxon>
        <taxon>Fungi incertae sedis</taxon>
        <taxon>Zoopagomycota</taxon>
        <taxon>Zoopagomycotina</taxon>
        <taxon>Zoopagomycetes</taxon>
        <taxon>Zoopagales</taxon>
        <taxon>Sigmoideomycetaceae</taxon>
        <taxon>Thamnocephalis</taxon>
    </lineage>
</organism>
<name>A0A4P9XV12_9FUNG</name>
<feature type="transmembrane region" description="Helical" evidence="1">
    <location>
        <begin position="90"/>
        <end position="107"/>
    </location>
</feature>
<gene>
    <name evidence="2" type="ORF">THASP1DRAFT_13322</name>
</gene>
<protein>
    <submittedName>
        <fullName evidence="2">Uncharacterized protein</fullName>
    </submittedName>
</protein>